<protein>
    <submittedName>
        <fullName evidence="1">Uncharacterized protein</fullName>
    </submittedName>
</protein>
<evidence type="ECO:0000313" key="1">
    <source>
        <dbReference type="EMBL" id="GGU95822.1"/>
    </source>
</evidence>
<evidence type="ECO:0000313" key="2">
    <source>
        <dbReference type="Proteomes" id="UP000654471"/>
    </source>
</evidence>
<keyword evidence="2" id="KW-1185">Reference proteome</keyword>
<dbReference type="EMBL" id="BMRP01000050">
    <property type="protein sequence ID" value="GGU95822.1"/>
    <property type="molecule type" value="Genomic_DNA"/>
</dbReference>
<organism evidence="1 2">
    <name type="scientific">Streptomyces albospinus</name>
    <dbReference type="NCBI Taxonomy" id="285515"/>
    <lineage>
        <taxon>Bacteria</taxon>
        <taxon>Bacillati</taxon>
        <taxon>Actinomycetota</taxon>
        <taxon>Actinomycetes</taxon>
        <taxon>Kitasatosporales</taxon>
        <taxon>Streptomycetaceae</taxon>
        <taxon>Streptomyces</taxon>
    </lineage>
</organism>
<sequence length="69" mass="7241">MGRSRSLRAKSIEVRFGSSGAGSVGMALFHAVYVRTLPSARAEAYQKQLRGVGRPTLPARRIGDGGGPA</sequence>
<gene>
    <name evidence="1" type="ORF">GCM10010211_73650</name>
</gene>
<reference evidence="2" key="1">
    <citation type="journal article" date="2019" name="Int. J. Syst. Evol. Microbiol.">
        <title>The Global Catalogue of Microorganisms (GCM) 10K type strain sequencing project: providing services to taxonomists for standard genome sequencing and annotation.</title>
        <authorList>
            <consortium name="The Broad Institute Genomics Platform"/>
            <consortium name="The Broad Institute Genome Sequencing Center for Infectious Disease"/>
            <person name="Wu L."/>
            <person name="Ma J."/>
        </authorList>
    </citation>
    <scope>NUCLEOTIDE SEQUENCE [LARGE SCALE GENOMIC DNA]</scope>
    <source>
        <strain evidence="2">JCM 3399</strain>
    </source>
</reference>
<name>A0ABQ2VL69_9ACTN</name>
<proteinExistence type="predicted"/>
<dbReference type="Proteomes" id="UP000654471">
    <property type="component" value="Unassembled WGS sequence"/>
</dbReference>
<accession>A0ABQ2VL69</accession>
<comment type="caution">
    <text evidence="1">The sequence shown here is derived from an EMBL/GenBank/DDBJ whole genome shotgun (WGS) entry which is preliminary data.</text>
</comment>